<feature type="region of interest" description="Disordered" evidence="2">
    <location>
        <begin position="934"/>
        <end position="984"/>
    </location>
</feature>
<dbReference type="EMBL" id="CAXAMN010025805">
    <property type="protein sequence ID" value="CAK9098323.1"/>
    <property type="molecule type" value="Genomic_DNA"/>
</dbReference>
<dbReference type="SMART" id="SM00228">
    <property type="entry name" value="PDZ"/>
    <property type="match status" value="4"/>
</dbReference>
<feature type="compositionally biased region" description="Basic and acidic residues" evidence="2">
    <location>
        <begin position="530"/>
        <end position="548"/>
    </location>
</feature>
<feature type="compositionally biased region" description="Basic and acidic residues" evidence="2">
    <location>
        <begin position="964"/>
        <end position="973"/>
    </location>
</feature>
<sequence>MSVFRKDETEKLGIQFNGLPPGPLSVKSIAEGSCGDIRGIEEDDVLLQVGNENLQSLDDLTGDAFKAFLKARPVQMVFESNKDPYLAYADSSVAKLGITFNGMPPGQLRVKSVASGEFGSQQGVHEGDVLLRVGKTDLVSLEGLSAEDFKSFLKDRPLRLEFTSAAPTPAHSQAATPRRENDHVAEEKESDLLEGELYEVVADETVNKMGVAFHGMPPGQLRVKSVADGEFMAQQGVNEGDVLLRVGKTDLVSLEGLSPEDCKSYLKDRPLRLEFKSAGPSPPHSPAATPRGNEGEHKAAAAEGQESKQQEGLYEIVADATVSKMGISFNGLPPGQLRVKSVASGEFGSQQGVHEGDVLLRVGKTDLVSLEGLSAEDFKSFLKDRPLRLEFTSAAPTPAHSQAATPRAKEVSDDDRKAGDAARHTAEPAVAQAQSRLEEQAEANDHQKTTDTAPVIARESSETKDAEACEASNARPTGPTADILRKETQDKDDKTTEEKGSTEPPAASNVSEPEPAPLHAKAADESEAQSGEKELEAMQGQHAEDDKLAIAQENISEERKSSIVQASSTEGPDAGIVSAAEPAEESCDKQSPEDRPAAAIESSLKNSDGVEAASKAAPHAEVVTTPKSVARKEGENDGDERPKDQPAAAMASSLDSSDALETLKAVEPDAKAGSAEKSAEEKAGEDNGEQGQKDQPPVAIDRSLQSSTTVEALNSADPDAEVVSVPKSKEEKAVDNDQGQKQEDQPAAAKESGVEVAKSAQTIEGSKSSANEEGGKREANTTDPLEASYAADKTLVPEDPQSLILSLRLQLEEAQTALAEASAALTEGKGSALGNSSELHMQLAEALGERERLTNELGKEQALRKQAIDELERRKAMPLPVRQAQQLERDLQASELALRGLQRKAEKERRILAAPPAESQLLRTEYKAEIAAAKRYRAASRQPPAPPEPTSLQRAEAAAARGMWRLEQKEASRSSKPSRPRLGR</sequence>
<dbReference type="PROSITE" id="PS50106">
    <property type="entry name" value="PDZ"/>
    <property type="match status" value="1"/>
</dbReference>
<dbReference type="Proteomes" id="UP001642484">
    <property type="component" value="Unassembled WGS sequence"/>
</dbReference>
<feature type="compositionally biased region" description="Basic and acidic residues" evidence="2">
    <location>
        <begin position="630"/>
        <end position="644"/>
    </location>
</feature>
<feature type="region of interest" description="Disordered" evidence="2">
    <location>
        <begin position="164"/>
        <end position="190"/>
    </location>
</feature>
<feature type="compositionally biased region" description="Basic and acidic residues" evidence="2">
    <location>
        <begin position="293"/>
        <end position="309"/>
    </location>
</feature>
<feature type="compositionally biased region" description="Basic and acidic residues" evidence="2">
    <location>
        <begin position="407"/>
        <end position="426"/>
    </location>
</feature>
<dbReference type="SUPFAM" id="SSF50156">
    <property type="entry name" value="PDZ domain-like"/>
    <property type="match status" value="1"/>
</dbReference>
<feature type="region of interest" description="Disordered" evidence="2">
    <location>
        <begin position="274"/>
        <end position="310"/>
    </location>
</feature>
<feature type="compositionally biased region" description="Basic and acidic residues" evidence="2">
    <location>
        <begin position="586"/>
        <end position="596"/>
    </location>
</feature>
<evidence type="ECO:0000313" key="5">
    <source>
        <dbReference type="Proteomes" id="UP001642484"/>
    </source>
</evidence>
<reference evidence="4 5" key="1">
    <citation type="submission" date="2024-02" db="EMBL/GenBank/DDBJ databases">
        <authorList>
            <person name="Chen Y."/>
            <person name="Shah S."/>
            <person name="Dougan E. K."/>
            <person name="Thang M."/>
            <person name="Chan C."/>
        </authorList>
    </citation>
    <scope>NUCLEOTIDE SEQUENCE [LARGE SCALE GENOMIC DNA]</scope>
</reference>
<evidence type="ECO:0000256" key="2">
    <source>
        <dbReference type="SAM" id="MobiDB-lite"/>
    </source>
</evidence>
<feature type="compositionally biased region" description="Basic and acidic residues" evidence="2">
    <location>
        <begin position="177"/>
        <end position="190"/>
    </location>
</feature>
<comment type="caution">
    <text evidence="4">The sequence shown here is derived from an EMBL/GenBank/DDBJ whole genome shotgun (WGS) entry which is preliminary data.</text>
</comment>
<feature type="compositionally biased region" description="Basic and acidic residues" evidence="2">
    <location>
        <begin position="483"/>
        <end position="501"/>
    </location>
</feature>
<dbReference type="InterPro" id="IPR001478">
    <property type="entry name" value="PDZ"/>
</dbReference>
<keyword evidence="1" id="KW-0175">Coiled coil</keyword>
<feature type="compositionally biased region" description="Basic and acidic residues" evidence="2">
    <location>
        <begin position="436"/>
        <end position="449"/>
    </location>
</feature>
<name>A0ABP0RD91_9DINO</name>
<feature type="coiled-coil region" evidence="1">
    <location>
        <begin position="804"/>
        <end position="911"/>
    </location>
</feature>
<feature type="compositionally biased region" description="Basic and acidic residues" evidence="2">
    <location>
        <begin position="727"/>
        <end position="744"/>
    </location>
</feature>
<feature type="region of interest" description="Disordered" evidence="2">
    <location>
        <begin position="392"/>
        <end position="797"/>
    </location>
</feature>
<feature type="compositionally biased region" description="Low complexity" evidence="2">
    <location>
        <begin position="647"/>
        <end position="660"/>
    </location>
</feature>
<feature type="compositionally biased region" description="Polar residues" evidence="2">
    <location>
        <begin position="703"/>
        <end position="712"/>
    </location>
</feature>
<evidence type="ECO:0000259" key="3">
    <source>
        <dbReference type="PROSITE" id="PS50106"/>
    </source>
</evidence>
<protein>
    <recommendedName>
        <fullName evidence="3">PDZ domain-containing protein</fullName>
    </recommendedName>
</protein>
<feature type="domain" description="PDZ" evidence="3">
    <location>
        <begin position="85"/>
        <end position="155"/>
    </location>
</feature>
<dbReference type="InterPro" id="IPR036034">
    <property type="entry name" value="PDZ_sf"/>
</dbReference>
<proteinExistence type="predicted"/>
<evidence type="ECO:0000313" key="4">
    <source>
        <dbReference type="EMBL" id="CAK9098323.1"/>
    </source>
</evidence>
<keyword evidence="5" id="KW-1185">Reference proteome</keyword>
<evidence type="ECO:0000256" key="1">
    <source>
        <dbReference type="SAM" id="Coils"/>
    </source>
</evidence>
<feature type="compositionally biased region" description="Polar residues" evidence="2">
    <location>
        <begin position="759"/>
        <end position="771"/>
    </location>
</feature>
<accession>A0ABP0RD91</accession>
<organism evidence="4 5">
    <name type="scientific">Durusdinium trenchii</name>
    <dbReference type="NCBI Taxonomy" id="1381693"/>
    <lineage>
        <taxon>Eukaryota</taxon>
        <taxon>Sar</taxon>
        <taxon>Alveolata</taxon>
        <taxon>Dinophyceae</taxon>
        <taxon>Suessiales</taxon>
        <taxon>Symbiodiniaceae</taxon>
        <taxon>Durusdinium</taxon>
    </lineage>
</organism>
<gene>
    <name evidence="4" type="ORF">CCMP2556_LOCUS46601</name>
</gene>